<keyword evidence="2" id="KW-1185">Reference proteome</keyword>
<dbReference type="InterPro" id="IPR029063">
    <property type="entry name" value="SAM-dependent_MTases_sf"/>
</dbReference>
<organism evidence="1 2">
    <name type="scientific">Hibiscus syriacus</name>
    <name type="common">Rose of Sharon</name>
    <dbReference type="NCBI Taxonomy" id="106335"/>
    <lineage>
        <taxon>Eukaryota</taxon>
        <taxon>Viridiplantae</taxon>
        <taxon>Streptophyta</taxon>
        <taxon>Embryophyta</taxon>
        <taxon>Tracheophyta</taxon>
        <taxon>Spermatophyta</taxon>
        <taxon>Magnoliopsida</taxon>
        <taxon>eudicotyledons</taxon>
        <taxon>Gunneridae</taxon>
        <taxon>Pentapetalae</taxon>
        <taxon>rosids</taxon>
        <taxon>malvids</taxon>
        <taxon>Malvales</taxon>
        <taxon>Malvaceae</taxon>
        <taxon>Malvoideae</taxon>
        <taxon>Hibiscus</taxon>
    </lineage>
</organism>
<comment type="caution">
    <text evidence="1">The sequence shown here is derived from an EMBL/GenBank/DDBJ whole genome shotgun (WGS) entry which is preliminary data.</text>
</comment>
<dbReference type="EMBL" id="VEPZ02001148">
    <property type="protein sequence ID" value="KAE8691587.1"/>
    <property type="molecule type" value="Genomic_DNA"/>
</dbReference>
<reference evidence="1" key="1">
    <citation type="submission" date="2019-09" db="EMBL/GenBank/DDBJ databases">
        <title>Draft genome information of white flower Hibiscus syriacus.</title>
        <authorList>
            <person name="Kim Y.-M."/>
        </authorList>
    </citation>
    <scope>NUCLEOTIDE SEQUENCE [LARGE SCALE GENOMIC DNA]</scope>
    <source>
        <strain evidence="1">YM2019G1</strain>
    </source>
</reference>
<dbReference type="GO" id="GO:0008168">
    <property type="term" value="F:methyltransferase activity"/>
    <property type="evidence" value="ECO:0007669"/>
    <property type="project" value="UniProtKB-KW"/>
</dbReference>
<dbReference type="Gene3D" id="3.40.50.150">
    <property type="entry name" value="Vaccinia Virus protein VP39"/>
    <property type="match status" value="1"/>
</dbReference>
<dbReference type="AlphaFoldDB" id="A0A6A2ZJ85"/>
<sequence>MRTVSFVGEMLVEDVEIESADQGREFRRRLRFKRMPNLVQTEIRIVPKGFSCLDSLEIGSYSLEFSPDLGALVHVFLVPMVASLALIGSRIEELVEAGLRPKALCLGLEVSRVAHKYFGLEDGDQIRVCVGDGMKLMDKLAHGDVGHTDPKFDVIMVDLHSDNLRIGEVFPYLYEIDVGNGENFVLIAAMALPCSSSISDCENMFLQKLRLVISGAHGSIKRIGSAMSSRSS</sequence>
<gene>
    <name evidence="1" type="ORF">F3Y22_tig00110889pilonHSYRG00156</name>
</gene>
<dbReference type="GO" id="GO:0032259">
    <property type="term" value="P:methylation"/>
    <property type="evidence" value="ECO:0007669"/>
    <property type="project" value="UniProtKB-KW"/>
</dbReference>
<accession>A0A6A2ZJ85</accession>
<name>A0A6A2ZJ85_HIBSY</name>
<dbReference type="Proteomes" id="UP000436088">
    <property type="component" value="Unassembled WGS sequence"/>
</dbReference>
<evidence type="ECO:0000313" key="1">
    <source>
        <dbReference type="EMBL" id="KAE8691587.1"/>
    </source>
</evidence>
<keyword evidence="1" id="KW-0489">Methyltransferase</keyword>
<proteinExistence type="predicted"/>
<evidence type="ECO:0000313" key="2">
    <source>
        <dbReference type="Proteomes" id="UP000436088"/>
    </source>
</evidence>
<protein>
    <submittedName>
        <fullName evidence="1">S-adenosyl-L-methionine-dependent methyltransferases superfamily protein, putative isoform 2</fullName>
    </submittedName>
</protein>
<keyword evidence="1" id="KW-0808">Transferase</keyword>